<comment type="caution">
    <text evidence="1">The sequence shown here is derived from an EMBL/GenBank/DDBJ whole genome shotgun (WGS) entry which is preliminary data.</text>
</comment>
<gene>
    <name evidence="1" type="ORF">VNO80_25021</name>
</gene>
<keyword evidence="2" id="KW-1185">Reference proteome</keyword>
<protein>
    <submittedName>
        <fullName evidence="1">Uncharacterized protein</fullName>
    </submittedName>
</protein>
<sequence>MVHQFIVPPQPVHNSRRRGVGEVAGGGAAECAAVCCCFPCVVIHLAVLAVYKVPKRLVVKAARKRRRRLMRNKNNGNVVVANKADDIVVLHPHRASSVEGWDYDVGTTRLDEFLKQIPENEKDEEEQGLEKEMWARFAGTGFWRSESQRQP</sequence>
<reference evidence="1 2" key="1">
    <citation type="submission" date="2024-01" db="EMBL/GenBank/DDBJ databases">
        <title>The genomes of 5 underutilized Papilionoideae crops provide insights into root nodulation and disease resistanc.</title>
        <authorList>
            <person name="Jiang F."/>
        </authorList>
    </citation>
    <scope>NUCLEOTIDE SEQUENCE [LARGE SCALE GENOMIC DNA]</scope>
    <source>
        <strain evidence="1">JINMINGXINNONG_FW02</strain>
        <tissue evidence="1">Leaves</tissue>
    </source>
</reference>
<evidence type="ECO:0000313" key="2">
    <source>
        <dbReference type="Proteomes" id="UP001374584"/>
    </source>
</evidence>
<evidence type="ECO:0000313" key="1">
    <source>
        <dbReference type="EMBL" id="KAK7342078.1"/>
    </source>
</evidence>
<dbReference type="PANTHER" id="PTHR33264:SF25">
    <property type="entry name" value="PROTEIN, PUTATIVE-RELATED"/>
    <property type="match status" value="1"/>
</dbReference>
<proteinExistence type="predicted"/>
<dbReference type="EMBL" id="JAYMYR010000009">
    <property type="protein sequence ID" value="KAK7342078.1"/>
    <property type="molecule type" value="Genomic_DNA"/>
</dbReference>
<name>A0AAN9QSX6_PHACN</name>
<accession>A0AAN9QSX6</accession>
<dbReference type="Proteomes" id="UP001374584">
    <property type="component" value="Unassembled WGS sequence"/>
</dbReference>
<organism evidence="1 2">
    <name type="scientific">Phaseolus coccineus</name>
    <name type="common">Scarlet runner bean</name>
    <name type="synonym">Phaseolus multiflorus</name>
    <dbReference type="NCBI Taxonomy" id="3886"/>
    <lineage>
        <taxon>Eukaryota</taxon>
        <taxon>Viridiplantae</taxon>
        <taxon>Streptophyta</taxon>
        <taxon>Embryophyta</taxon>
        <taxon>Tracheophyta</taxon>
        <taxon>Spermatophyta</taxon>
        <taxon>Magnoliopsida</taxon>
        <taxon>eudicotyledons</taxon>
        <taxon>Gunneridae</taxon>
        <taxon>Pentapetalae</taxon>
        <taxon>rosids</taxon>
        <taxon>fabids</taxon>
        <taxon>Fabales</taxon>
        <taxon>Fabaceae</taxon>
        <taxon>Papilionoideae</taxon>
        <taxon>50 kb inversion clade</taxon>
        <taxon>NPAAA clade</taxon>
        <taxon>indigoferoid/millettioid clade</taxon>
        <taxon>Phaseoleae</taxon>
        <taxon>Phaseolus</taxon>
    </lineage>
</organism>
<dbReference type="PANTHER" id="PTHR33264">
    <property type="entry name" value="EXPRESSED PROTEIN"/>
    <property type="match status" value="1"/>
</dbReference>
<dbReference type="AlphaFoldDB" id="A0AAN9QSX6"/>